<protein>
    <submittedName>
        <fullName evidence="1">Uncharacterized protein</fullName>
    </submittedName>
</protein>
<dbReference type="Proteomes" id="UP001177021">
    <property type="component" value="Unassembled WGS sequence"/>
</dbReference>
<comment type="caution">
    <text evidence="1">The sequence shown here is derived from an EMBL/GenBank/DDBJ whole genome shotgun (WGS) entry which is preliminary data.</text>
</comment>
<evidence type="ECO:0000313" key="2">
    <source>
        <dbReference type="Proteomes" id="UP001177021"/>
    </source>
</evidence>
<proteinExistence type="predicted"/>
<accession>A0ACB0IAC4</accession>
<sequence>MAASMGYEETFELNGEKIKTTVTYNKEKIHNHISSFLRPSINHQTKVIGFDVEWFLYYTAKEGSISQSRCATVQLCDGHSCLIIQLNSIRRRYLASLQSLFNFLSMPDYTFVGVGIKTNLAKLEKYYGIGCRNSVELGPLAATLMIDHRLSYCGVDELAFAVDKLDLQVHRPVTAIYDYSCSPLSKELAKLATVNVYSYYKIGSKLLVAT</sequence>
<dbReference type="EMBL" id="CASHSV030000001">
    <property type="protein sequence ID" value="CAJ2629017.1"/>
    <property type="molecule type" value="Genomic_DNA"/>
</dbReference>
<keyword evidence="2" id="KW-1185">Reference proteome</keyword>
<name>A0ACB0IAC4_TRIPR</name>
<organism evidence="1 2">
    <name type="scientific">Trifolium pratense</name>
    <name type="common">Red clover</name>
    <dbReference type="NCBI Taxonomy" id="57577"/>
    <lineage>
        <taxon>Eukaryota</taxon>
        <taxon>Viridiplantae</taxon>
        <taxon>Streptophyta</taxon>
        <taxon>Embryophyta</taxon>
        <taxon>Tracheophyta</taxon>
        <taxon>Spermatophyta</taxon>
        <taxon>Magnoliopsida</taxon>
        <taxon>eudicotyledons</taxon>
        <taxon>Gunneridae</taxon>
        <taxon>Pentapetalae</taxon>
        <taxon>rosids</taxon>
        <taxon>fabids</taxon>
        <taxon>Fabales</taxon>
        <taxon>Fabaceae</taxon>
        <taxon>Papilionoideae</taxon>
        <taxon>50 kb inversion clade</taxon>
        <taxon>NPAAA clade</taxon>
        <taxon>Hologalegina</taxon>
        <taxon>IRL clade</taxon>
        <taxon>Trifolieae</taxon>
        <taxon>Trifolium</taxon>
    </lineage>
</organism>
<evidence type="ECO:0000313" key="1">
    <source>
        <dbReference type="EMBL" id="CAJ2629017.1"/>
    </source>
</evidence>
<reference evidence="1" key="1">
    <citation type="submission" date="2023-10" db="EMBL/GenBank/DDBJ databases">
        <authorList>
            <person name="Rodriguez Cubillos JULIANA M."/>
            <person name="De Vega J."/>
        </authorList>
    </citation>
    <scope>NUCLEOTIDE SEQUENCE</scope>
</reference>
<gene>
    <name evidence="1" type="ORF">MILVUS5_LOCUS1096</name>
</gene>